<organism evidence="1">
    <name type="scientific">hydrothermal vent metagenome</name>
    <dbReference type="NCBI Taxonomy" id="652676"/>
    <lineage>
        <taxon>unclassified sequences</taxon>
        <taxon>metagenomes</taxon>
        <taxon>ecological metagenomes</taxon>
    </lineage>
</organism>
<name>A0A1W1C1M7_9ZZZZ</name>
<sequence length="75" mass="8311">MVIILVGSVLTYNYYLKEKKEHLDAINRGFCPMCHQNSIELSDQRGGGCGPKIVSYRCLNCGYENSFSIDGSCGL</sequence>
<dbReference type="AlphaFoldDB" id="A0A1W1C1M7"/>
<protein>
    <submittedName>
        <fullName evidence="1">Uncharacterized protein</fullName>
    </submittedName>
</protein>
<dbReference type="EMBL" id="FPHC01000053">
    <property type="protein sequence ID" value="SFV59644.1"/>
    <property type="molecule type" value="Genomic_DNA"/>
</dbReference>
<evidence type="ECO:0000313" key="1">
    <source>
        <dbReference type="EMBL" id="SFV59644.1"/>
    </source>
</evidence>
<reference evidence="1" key="1">
    <citation type="submission" date="2016-10" db="EMBL/GenBank/DDBJ databases">
        <authorList>
            <person name="de Groot N.N."/>
        </authorList>
    </citation>
    <scope>NUCLEOTIDE SEQUENCE</scope>
</reference>
<gene>
    <name evidence="1" type="ORF">MNB_SV-6-1210</name>
</gene>
<accession>A0A1W1C1M7</accession>
<proteinExistence type="predicted"/>